<sequence length="141" mass="15256">MSVLDEALEFLGLSARSNTHDPYELAMPGTRTEQRELAEAMRRLPGRFAGRVSAQVREQVNAAAAAGRWEQAVDRLVTALRASGEVLSDQEHELLGAVLQALNMSGERLDALTRRQNALAQPVRDAHGSMSTSPGSYGPES</sequence>
<accession>A0A543BZC6</accession>
<organism evidence="2 3">
    <name type="scientific">Actinoallomurus bryophytorum</name>
    <dbReference type="NCBI Taxonomy" id="1490222"/>
    <lineage>
        <taxon>Bacteria</taxon>
        <taxon>Bacillati</taxon>
        <taxon>Actinomycetota</taxon>
        <taxon>Actinomycetes</taxon>
        <taxon>Streptosporangiales</taxon>
        <taxon>Thermomonosporaceae</taxon>
        <taxon>Actinoallomurus</taxon>
    </lineage>
</organism>
<dbReference type="OrthoDB" id="3543765at2"/>
<dbReference type="AlphaFoldDB" id="A0A543BZC6"/>
<protein>
    <submittedName>
        <fullName evidence="2">Uncharacterized protein</fullName>
    </submittedName>
</protein>
<keyword evidence="3" id="KW-1185">Reference proteome</keyword>
<evidence type="ECO:0000313" key="3">
    <source>
        <dbReference type="Proteomes" id="UP000316096"/>
    </source>
</evidence>
<evidence type="ECO:0000256" key="1">
    <source>
        <dbReference type="SAM" id="MobiDB-lite"/>
    </source>
</evidence>
<comment type="caution">
    <text evidence="2">The sequence shown here is derived from an EMBL/GenBank/DDBJ whole genome shotgun (WGS) entry which is preliminary data.</text>
</comment>
<gene>
    <name evidence="2" type="ORF">FB559_7474</name>
</gene>
<dbReference type="RefSeq" id="WP_141962255.1">
    <property type="nucleotide sequence ID" value="NZ_VFOZ01000002.1"/>
</dbReference>
<reference evidence="2 3" key="1">
    <citation type="submission" date="2019-06" db="EMBL/GenBank/DDBJ databases">
        <title>Sequencing the genomes of 1000 actinobacteria strains.</title>
        <authorList>
            <person name="Klenk H.-P."/>
        </authorList>
    </citation>
    <scope>NUCLEOTIDE SEQUENCE [LARGE SCALE GENOMIC DNA]</scope>
    <source>
        <strain evidence="2 3">DSM 102200</strain>
    </source>
</reference>
<dbReference type="Proteomes" id="UP000316096">
    <property type="component" value="Unassembled WGS sequence"/>
</dbReference>
<feature type="region of interest" description="Disordered" evidence="1">
    <location>
        <begin position="119"/>
        <end position="141"/>
    </location>
</feature>
<proteinExistence type="predicted"/>
<name>A0A543BZC6_9ACTN</name>
<dbReference type="EMBL" id="VFOZ01000002">
    <property type="protein sequence ID" value="TQL90181.1"/>
    <property type="molecule type" value="Genomic_DNA"/>
</dbReference>
<evidence type="ECO:0000313" key="2">
    <source>
        <dbReference type="EMBL" id="TQL90181.1"/>
    </source>
</evidence>